<evidence type="ECO:0000313" key="5">
    <source>
        <dbReference type="EMBL" id="RDW56705.1"/>
    </source>
</evidence>
<dbReference type="CDD" id="cd19146">
    <property type="entry name" value="AKR_AKR9A1-2"/>
    <property type="match status" value="1"/>
</dbReference>
<name>A0A3D8Q4C4_9HELO</name>
<dbReference type="SUPFAM" id="SSF51430">
    <property type="entry name" value="NAD(P)-linked oxidoreductase"/>
    <property type="match status" value="1"/>
</dbReference>
<dbReference type="Proteomes" id="UP000256645">
    <property type="component" value="Unassembled WGS sequence"/>
</dbReference>
<dbReference type="OrthoDB" id="48988at2759"/>
<dbReference type="AlphaFoldDB" id="A0A3D8Q4C4"/>
<comment type="caution">
    <text evidence="5">The sequence shown here is derived from an EMBL/GenBank/DDBJ whole genome shotgun (WGS) entry which is preliminary data.</text>
</comment>
<reference evidence="5 6" key="1">
    <citation type="journal article" date="2018" name="IMA Fungus">
        <title>IMA Genome-F 9: Draft genome sequence of Annulohypoxylon stygium, Aspergillus mulundensis, Berkeleyomyces basicola (syn. Thielaviopsis basicola), Ceratocystis smalleyi, two Cercospora beticola strains, Coleophoma cylindrospora, Fusarium fracticaudum, Phialophora cf. hyalina, and Morchella septimelata.</title>
        <authorList>
            <person name="Wingfield B.D."/>
            <person name="Bills G.F."/>
            <person name="Dong Y."/>
            <person name="Huang W."/>
            <person name="Nel W.J."/>
            <person name="Swalarsk-Parry B.S."/>
            <person name="Vaghefi N."/>
            <person name="Wilken P.M."/>
            <person name="An Z."/>
            <person name="de Beer Z.W."/>
            <person name="De Vos L."/>
            <person name="Chen L."/>
            <person name="Duong T.A."/>
            <person name="Gao Y."/>
            <person name="Hammerbacher A."/>
            <person name="Kikkert J.R."/>
            <person name="Li Y."/>
            <person name="Li H."/>
            <person name="Li K."/>
            <person name="Li Q."/>
            <person name="Liu X."/>
            <person name="Ma X."/>
            <person name="Naidoo K."/>
            <person name="Pethybridge S.J."/>
            <person name="Sun J."/>
            <person name="Steenkamp E.T."/>
            <person name="van der Nest M.A."/>
            <person name="van Wyk S."/>
            <person name="Wingfield M.J."/>
            <person name="Xiong C."/>
            <person name="Yue Q."/>
            <person name="Zhang X."/>
        </authorList>
    </citation>
    <scope>NUCLEOTIDE SEQUENCE [LARGE SCALE GENOMIC DNA]</scope>
    <source>
        <strain evidence="5 6">BP6252</strain>
    </source>
</reference>
<dbReference type="InterPro" id="IPR050523">
    <property type="entry name" value="AKR_Detox_Biosynth"/>
</dbReference>
<evidence type="ECO:0000313" key="6">
    <source>
        <dbReference type="Proteomes" id="UP000256645"/>
    </source>
</evidence>
<keyword evidence="2" id="KW-0560">Oxidoreductase</keyword>
<organism evidence="5 6">
    <name type="scientific">Coleophoma cylindrospora</name>
    <dbReference type="NCBI Taxonomy" id="1849047"/>
    <lineage>
        <taxon>Eukaryota</taxon>
        <taxon>Fungi</taxon>
        <taxon>Dikarya</taxon>
        <taxon>Ascomycota</taxon>
        <taxon>Pezizomycotina</taxon>
        <taxon>Leotiomycetes</taxon>
        <taxon>Helotiales</taxon>
        <taxon>Dermateaceae</taxon>
        <taxon>Coleophoma</taxon>
    </lineage>
</organism>
<evidence type="ECO:0000256" key="1">
    <source>
        <dbReference type="ARBA" id="ARBA00022857"/>
    </source>
</evidence>
<dbReference type="EMBL" id="PDLM01000033">
    <property type="protein sequence ID" value="RDW56705.1"/>
    <property type="molecule type" value="Genomic_DNA"/>
</dbReference>
<sequence>MASPTQPTSQLACHRVLSSSAGTRVSPLCLGTMNFGEAWKHMMGECSKETSFKIMDHFFEQGGNFIDTANAYQGEESEEWVGEWMAARNIRDQIVLATKFTSGYLSGKGGESIKQNFTGNHSKSLHLSLEASLKKLQTSYIDLLYVHWWDFSTSIPELMQSLNRVVAAGKVLYLGISDTPAWVVSQANEYARQNGLTQFSVYQGKWNAATRDMERDILPMCEKEGMAIVPWGVLGSGQFKTKAQQEANSEGRKAFPNWEQNIKITEKLAAVAKAKETVLTSIALAYIRHKYPYVYPIIGGRKLEHLQANIEALSIRLTDAEVDDIEDSADFDIGFPMNMIFGMHDPSFKYRSRMTTSDIALVQMNGTVLVPTKQSAP</sequence>
<evidence type="ECO:0000256" key="3">
    <source>
        <dbReference type="ARBA" id="ARBA00038157"/>
    </source>
</evidence>
<gene>
    <name evidence="5" type="ORF">BP6252_14026</name>
</gene>
<evidence type="ECO:0000256" key="2">
    <source>
        <dbReference type="ARBA" id="ARBA00023002"/>
    </source>
</evidence>
<dbReference type="GO" id="GO:0016491">
    <property type="term" value="F:oxidoreductase activity"/>
    <property type="evidence" value="ECO:0007669"/>
    <property type="project" value="UniProtKB-KW"/>
</dbReference>
<evidence type="ECO:0000259" key="4">
    <source>
        <dbReference type="Pfam" id="PF00248"/>
    </source>
</evidence>
<keyword evidence="1" id="KW-0521">NADP</keyword>
<accession>A0A3D8Q4C4</accession>
<dbReference type="PANTHER" id="PTHR43364">
    <property type="entry name" value="NADH-SPECIFIC METHYLGLYOXAL REDUCTASE-RELATED"/>
    <property type="match status" value="1"/>
</dbReference>
<feature type="domain" description="NADP-dependent oxidoreductase" evidence="4">
    <location>
        <begin position="27"/>
        <end position="327"/>
    </location>
</feature>
<comment type="similarity">
    <text evidence="3">Belongs to the aldo/keto reductase family. Aldo/keto reductase 2 subfamily.</text>
</comment>
<dbReference type="Gene3D" id="3.20.20.100">
    <property type="entry name" value="NADP-dependent oxidoreductase domain"/>
    <property type="match status" value="1"/>
</dbReference>
<dbReference type="Pfam" id="PF00248">
    <property type="entry name" value="Aldo_ket_red"/>
    <property type="match status" value="1"/>
</dbReference>
<dbReference type="InterPro" id="IPR036812">
    <property type="entry name" value="NAD(P)_OxRdtase_dom_sf"/>
</dbReference>
<dbReference type="PANTHER" id="PTHR43364:SF7">
    <property type="entry name" value="NADP-DEPENDENT OXIDOREDUCTASE DOMAIN-CONTAINING PROTEIN-RELATED"/>
    <property type="match status" value="1"/>
</dbReference>
<dbReference type="InterPro" id="IPR023210">
    <property type="entry name" value="NADP_OxRdtase_dom"/>
</dbReference>
<dbReference type="STRING" id="1849047.A0A3D8Q4C4"/>
<protein>
    <submittedName>
        <fullName evidence="5">Norsolorinic acid reductase-2</fullName>
    </submittedName>
</protein>
<keyword evidence="6" id="KW-1185">Reference proteome</keyword>
<proteinExistence type="inferred from homology"/>